<dbReference type="EnsemblMetazoa" id="CapteT2558">
    <property type="protein sequence ID" value="CapteP2558"/>
    <property type="gene ID" value="CapteG2558"/>
</dbReference>
<feature type="domain" description="Nitric oxide synthase (NOS)" evidence="12">
    <location>
        <begin position="1"/>
        <end position="95"/>
    </location>
</feature>
<keyword evidence="5" id="KW-0349">Heme</keyword>
<evidence type="ECO:0000256" key="11">
    <source>
        <dbReference type="ARBA" id="ARBA00023004"/>
    </source>
</evidence>
<evidence type="ECO:0000256" key="3">
    <source>
        <dbReference type="ARBA" id="ARBA00006267"/>
    </source>
</evidence>
<evidence type="ECO:0000256" key="7">
    <source>
        <dbReference type="ARBA" id="ARBA00022723"/>
    </source>
</evidence>
<dbReference type="HOGENOM" id="CLU_163779_0_0_1"/>
<dbReference type="SUPFAM" id="SSF56512">
    <property type="entry name" value="Nitric oxide (NO) synthase oxygenase domain"/>
    <property type="match status" value="1"/>
</dbReference>
<keyword evidence="9" id="KW-0112">Calmodulin-binding</keyword>
<dbReference type="OMA" id="WRRWRTC"/>
<evidence type="ECO:0000256" key="4">
    <source>
        <dbReference type="ARBA" id="ARBA00012989"/>
    </source>
</evidence>
<dbReference type="Pfam" id="PF02898">
    <property type="entry name" value="NO_synthase"/>
    <property type="match status" value="1"/>
</dbReference>
<gene>
    <name evidence="13" type="ORF">CAPTEDRAFT_2558</name>
</gene>
<accession>R7UWI8</accession>
<dbReference type="InterPro" id="IPR044943">
    <property type="entry name" value="NOS_dom_1"/>
</dbReference>
<evidence type="ECO:0000259" key="12">
    <source>
        <dbReference type="Pfam" id="PF02898"/>
    </source>
</evidence>
<evidence type="ECO:0000313" key="15">
    <source>
        <dbReference type="Proteomes" id="UP000014760"/>
    </source>
</evidence>
<dbReference type="InterPro" id="IPR050607">
    <property type="entry name" value="NOS"/>
</dbReference>
<dbReference type="PANTHER" id="PTHR43410">
    <property type="entry name" value="NITRIC OXIDE SYNTHASE OXYGENASE"/>
    <property type="match status" value="1"/>
</dbReference>
<keyword evidence="15" id="KW-1185">Reference proteome</keyword>
<dbReference type="AlphaFoldDB" id="R7UWI8"/>
<reference evidence="14" key="3">
    <citation type="submission" date="2015-06" db="UniProtKB">
        <authorList>
            <consortium name="EnsemblMetazoa"/>
        </authorList>
    </citation>
    <scope>IDENTIFICATION</scope>
</reference>
<dbReference type="GO" id="GO:0046872">
    <property type="term" value="F:metal ion binding"/>
    <property type="evidence" value="ECO:0007669"/>
    <property type="project" value="UniProtKB-KW"/>
</dbReference>
<dbReference type="Gene3D" id="3.90.340.10">
    <property type="entry name" value="Nitric Oxide Synthase, Chain A, domain 1"/>
    <property type="match status" value="1"/>
</dbReference>
<dbReference type="EMBL" id="AMQN01001106">
    <property type="status" value="NOT_ANNOTATED_CDS"/>
    <property type="molecule type" value="Genomic_DNA"/>
</dbReference>
<dbReference type="EC" id="1.14.13.39" evidence="4"/>
<reference evidence="13 15" key="2">
    <citation type="journal article" date="2013" name="Nature">
        <title>Insights into bilaterian evolution from three spiralian genomes.</title>
        <authorList>
            <person name="Simakov O."/>
            <person name="Marletaz F."/>
            <person name="Cho S.J."/>
            <person name="Edsinger-Gonzales E."/>
            <person name="Havlak P."/>
            <person name="Hellsten U."/>
            <person name="Kuo D.H."/>
            <person name="Larsson T."/>
            <person name="Lv J."/>
            <person name="Arendt D."/>
            <person name="Savage R."/>
            <person name="Osoegawa K."/>
            <person name="de Jong P."/>
            <person name="Grimwood J."/>
            <person name="Chapman J.A."/>
            <person name="Shapiro H."/>
            <person name="Aerts A."/>
            <person name="Otillar R.P."/>
            <person name="Terry A.Y."/>
            <person name="Boore J.L."/>
            <person name="Grigoriev I.V."/>
            <person name="Lindberg D.R."/>
            <person name="Seaver E.C."/>
            <person name="Weisblat D.A."/>
            <person name="Putnam N.H."/>
            <person name="Rokhsar D.S."/>
        </authorList>
    </citation>
    <scope>NUCLEOTIDE SEQUENCE</scope>
    <source>
        <strain evidence="13 15">I ESC-2004</strain>
    </source>
</reference>
<dbReference type="GO" id="GO:0004517">
    <property type="term" value="F:nitric-oxide synthase activity"/>
    <property type="evidence" value="ECO:0007669"/>
    <property type="project" value="UniProtKB-EC"/>
</dbReference>
<dbReference type="PANTHER" id="PTHR43410:SF1">
    <property type="entry name" value="NITRIC OXIDE SYNTHASE"/>
    <property type="match status" value="1"/>
</dbReference>
<evidence type="ECO:0000256" key="1">
    <source>
        <dbReference type="ARBA" id="ARBA00001917"/>
    </source>
</evidence>
<evidence type="ECO:0000313" key="13">
    <source>
        <dbReference type="EMBL" id="ELU07756.1"/>
    </source>
</evidence>
<evidence type="ECO:0000256" key="8">
    <source>
        <dbReference type="ARBA" id="ARBA00022857"/>
    </source>
</evidence>
<evidence type="ECO:0000313" key="14">
    <source>
        <dbReference type="EnsemblMetazoa" id="CapteP2558"/>
    </source>
</evidence>
<comment type="similarity">
    <text evidence="3">Belongs to the NOS family.</text>
</comment>
<dbReference type="EMBL" id="KB299619">
    <property type="protein sequence ID" value="ELU07756.1"/>
    <property type="molecule type" value="Genomic_DNA"/>
</dbReference>
<keyword evidence="6" id="KW-0285">Flavoprotein</keyword>
<keyword evidence="7" id="KW-0479">Metal-binding</keyword>
<dbReference type="OrthoDB" id="2153534at2759"/>
<name>R7UWI8_CAPTE</name>
<dbReference type="STRING" id="283909.R7UWI8"/>
<dbReference type="Proteomes" id="UP000014760">
    <property type="component" value="Unassembled WGS sequence"/>
</dbReference>
<comment type="cofactor">
    <cofactor evidence="2">
        <name>heme b</name>
        <dbReference type="ChEBI" id="CHEBI:60344"/>
    </cofactor>
</comment>
<evidence type="ECO:0000256" key="9">
    <source>
        <dbReference type="ARBA" id="ARBA00022860"/>
    </source>
</evidence>
<comment type="cofactor">
    <cofactor evidence="1">
        <name>FMN</name>
        <dbReference type="ChEBI" id="CHEBI:58210"/>
    </cofactor>
</comment>
<evidence type="ECO:0000256" key="5">
    <source>
        <dbReference type="ARBA" id="ARBA00022617"/>
    </source>
</evidence>
<dbReference type="InterPro" id="IPR004030">
    <property type="entry name" value="NOS_N"/>
</dbReference>
<protein>
    <recommendedName>
        <fullName evidence="4">nitric-oxide synthase (NADPH)</fullName>
        <ecNumber evidence="4">1.14.13.39</ecNumber>
    </recommendedName>
</protein>
<sequence length="100" mass="11655">MGLDQRSNTSLWKDRVLVEVNIAVLHSFQKQRVTIADHHSASESFMKHLRDEVKLRGGTNGDWPWIVPPMSGSLLEVFHQELIDYKLYPCFEYQVRIDPC</sequence>
<keyword evidence="6" id="KW-0288">FMN</keyword>
<dbReference type="GO" id="GO:0005516">
    <property type="term" value="F:calmodulin binding"/>
    <property type="evidence" value="ECO:0007669"/>
    <property type="project" value="UniProtKB-KW"/>
</dbReference>
<dbReference type="InterPro" id="IPR036119">
    <property type="entry name" value="NOS_N_sf"/>
</dbReference>
<evidence type="ECO:0000256" key="6">
    <source>
        <dbReference type="ARBA" id="ARBA00022643"/>
    </source>
</evidence>
<keyword evidence="8" id="KW-0521">NADP</keyword>
<keyword evidence="10" id="KW-0560">Oxidoreductase</keyword>
<reference evidence="15" key="1">
    <citation type="submission" date="2012-12" db="EMBL/GenBank/DDBJ databases">
        <authorList>
            <person name="Hellsten U."/>
            <person name="Grimwood J."/>
            <person name="Chapman J.A."/>
            <person name="Shapiro H."/>
            <person name="Aerts A."/>
            <person name="Otillar R.P."/>
            <person name="Terry A.Y."/>
            <person name="Boore J.L."/>
            <person name="Simakov O."/>
            <person name="Marletaz F."/>
            <person name="Cho S.-J."/>
            <person name="Edsinger-Gonzales E."/>
            <person name="Havlak P."/>
            <person name="Kuo D.-H."/>
            <person name="Larsson T."/>
            <person name="Lv J."/>
            <person name="Arendt D."/>
            <person name="Savage R."/>
            <person name="Osoegawa K."/>
            <person name="de Jong P."/>
            <person name="Lindberg D.R."/>
            <person name="Seaver E.C."/>
            <person name="Weisblat D.A."/>
            <person name="Putnam N.H."/>
            <person name="Grigoriev I.V."/>
            <person name="Rokhsar D.S."/>
        </authorList>
    </citation>
    <scope>NUCLEOTIDE SEQUENCE</scope>
    <source>
        <strain evidence="15">I ESC-2004</strain>
    </source>
</reference>
<organism evidence="13">
    <name type="scientific">Capitella teleta</name>
    <name type="common">Polychaete worm</name>
    <dbReference type="NCBI Taxonomy" id="283909"/>
    <lineage>
        <taxon>Eukaryota</taxon>
        <taxon>Metazoa</taxon>
        <taxon>Spiralia</taxon>
        <taxon>Lophotrochozoa</taxon>
        <taxon>Annelida</taxon>
        <taxon>Polychaeta</taxon>
        <taxon>Sedentaria</taxon>
        <taxon>Scolecida</taxon>
        <taxon>Capitellidae</taxon>
        <taxon>Capitella</taxon>
    </lineage>
</organism>
<evidence type="ECO:0000256" key="2">
    <source>
        <dbReference type="ARBA" id="ARBA00001970"/>
    </source>
</evidence>
<proteinExistence type="inferred from homology"/>
<dbReference type="GO" id="GO:0006809">
    <property type="term" value="P:nitric oxide biosynthetic process"/>
    <property type="evidence" value="ECO:0007669"/>
    <property type="project" value="InterPro"/>
</dbReference>
<evidence type="ECO:0000256" key="10">
    <source>
        <dbReference type="ARBA" id="ARBA00023002"/>
    </source>
</evidence>
<keyword evidence="11" id="KW-0408">Iron</keyword>